<dbReference type="InterPro" id="IPR035906">
    <property type="entry name" value="MetI-like_sf"/>
</dbReference>
<reference evidence="9 10" key="1">
    <citation type="submission" date="2019-04" db="EMBL/GenBank/DDBJ databases">
        <title>Step-wise assembly of the neonatal virome modulated by breast feeding.</title>
        <authorList>
            <person name="Liang G."/>
            <person name="Bushman F."/>
        </authorList>
    </citation>
    <scope>NUCLEOTIDE SEQUENCE [LARGE SCALE GENOMIC DNA]</scope>
    <source>
        <strain evidence="9 10">E3404</strain>
    </source>
</reference>
<comment type="caution">
    <text evidence="9">The sequence shown here is derived from an EMBL/GenBank/DDBJ whole genome shotgun (WGS) entry which is preliminary data.</text>
</comment>
<dbReference type="PANTHER" id="PTHR43227">
    <property type="entry name" value="BLL4140 PROTEIN"/>
    <property type="match status" value="1"/>
</dbReference>
<dbReference type="Gene3D" id="1.10.3720.10">
    <property type="entry name" value="MetI-like"/>
    <property type="match status" value="1"/>
</dbReference>
<feature type="transmembrane region" description="Helical" evidence="7">
    <location>
        <begin position="31"/>
        <end position="54"/>
    </location>
</feature>
<organism evidence="9 10">
    <name type="scientific">Enterococcus gallinarum</name>
    <dbReference type="NCBI Taxonomy" id="1353"/>
    <lineage>
        <taxon>Bacteria</taxon>
        <taxon>Bacillati</taxon>
        <taxon>Bacillota</taxon>
        <taxon>Bacilli</taxon>
        <taxon>Lactobacillales</taxon>
        <taxon>Enterococcaceae</taxon>
        <taxon>Enterococcus</taxon>
    </lineage>
</organism>
<keyword evidence="6 7" id="KW-0472">Membrane</keyword>
<gene>
    <name evidence="9" type="ORF">GTI89_00685</name>
</gene>
<evidence type="ECO:0000313" key="10">
    <source>
        <dbReference type="Proteomes" id="UP000439965"/>
    </source>
</evidence>
<comment type="similarity">
    <text evidence="7">Belongs to the binding-protein-dependent transport system permease family.</text>
</comment>
<evidence type="ECO:0000256" key="2">
    <source>
        <dbReference type="ARBA" id="ARBA00022448"/>
    </source>
</evidence>
<dbReference type="CDD" id="cd06261">
    <property type="entry name" value="TM_PBP2"/>
    <property type="match status" value="1"/>
</dbReference>
<dbReference type="Pfam" id="PF00528">
    <property type="entry name" value="BPD_transp_1"/>
    <property type="match status" value="1"/>
</dbReference>
<dbReference type="RefSeq" id="WP_003127138.1">
    <property type="nucleotide sequence ID" value="NZ_BTSN01000002.1"/>
</dbReference>
<evidence type="ECO:0000256" key="1">
    <source>
        <dbReference type="ARBA" id="ARBA00004651"/>
    </source>
</evidence>
<accession>A0A4V0CFP7</accession>
<dbReference type="SUPFAM" id="SSF161098">
    <property type="entry name" value="MetI-like"/>
    <property type="match status" value="1"/>
</dbReference>
<feature type="transmembrane region" description="Helical" evidence="7">
    <location>
        <begin position="91"/>
        <end position="113"/>
    </location>
</feature>
<sequence>METSVQNAKRSTNKIKKWFSVFFEQWELQSMVWPGIIFMIIFNFIPIYGLIIAFKRYTVIDTLETAPWVGFENFQIILNDKFFWGSVVNTLGISFLKLLIGFVLPIILAILIFELRQGVFKKLVQTISYMPYFLSWIVLGGMLINWLSTNGLLNTILSGLGFSIKHENYLLSTNKYWWIAVLSDIWKNTGWGTILYLATLSKIDPSYYEAAKIDGATRFQQIMKITLPMLKGIISLNLILTISGLLGSNLDQTMVLMNNQNQAKAEVINSYVFRMGIAQGDFSYATAVGLGVSIVSVILLVCSNQMTKRLNDNTSVL</sequence>
<dbReference type="EMBL" id="WVTI01000001">
    <property type="protein sequence ID" value="MXS24605.1"/>
    <property type="molecule type" value="Genomic_DNA"/>
</dbReference>
<dbReference type="PANTHER" id="PTHR43227:SF11">
    <property type="entry name" value="BLL4140 PROTEIN"/>
    <property type="match status" value="1"/>
</dbReference>
<protein>
    <submittedName>
        <fullName evidence="9">ABC transporter permease subunit</fullName>
    </submittedName>
</protein>
<evidence type="ECO:0000256" key="7">
    <source>
        <dbReference type="RuleBase" id="RU363032"/>
    </source>
</evidence>
<keyword evidence="4 7" id="KW-0812">Transmembrane</keyword>
<dbReference type="InterPro" id="IPR000515">
    <property type="entry name" value="MetI-like"/>
</dbReference>
<evidence type="ECO:0000256" key="5">
    <source>
        <dbReference type="ARBA" id="ARBA00022989"/>
    </source>
</evidence>
<feature type="transmembrane region" description="Helical" evidence="7">
    <location>
        <begin position="133"/>
        <end position="153"/>
    </location>
</feature>
<evidence type="ECO:0000256" key="3">
    <source>
        <dbReference type="ARBA" id="ARBA00022475"/>
    </source>
</evidence>
<dbReference type="Proteomes" id="UP000439965">
    <property type="component" value="Unassembled WGS sequence"/>
</dbReference>
<dbReference type="GO" id="GO:0005886">
    <property type="term" value="C:plasma membrane"/>
    <property type="evidence" value="ECO:0007669"/>
    <property type="project" value="UniProtKB-SubCell"/>
</dbReference>
<evidence type="ECO:0000259" key="8">
    <source>
        <dbReference type="PROSITE" id="PS50928"/>
    </source>
</evidence>
<keyword evidence="5 7" id="KW-1133">Transmembrane helix</keyword>
<feature type="domain" description="ABC transmembrane type-1" evidence="8">
    <location>
        <begin position="87"/>
        <end position="303"/>
    </location>
</feature>
<keyword evidence="2 7" id="KW-0813">Transport</keyword>
<comment type="subcellular location">
    <subcellularLocation>
        <location evidence="1 7">Cell membrane</location>
        <topology evidence="1 7">Multi-pass membrane protein</topology>
    </subcellularLocation>
</comment>
<feature type="transmembrane region" description="Helical" evidence="7">
    <location>
        <begin position="228"/>
        <end position="247"/>
    </location>
</feature>
<keyword evidence="3" id="KW-1003">Cell membrane</keyword>
<dbReference type="InterPro" id="IPR050809">
    <property type="entry name" value="UgpAE/MalFG_permease"/>
</dbReference>
<evidence type="ECO:0000256" key="4">
    <source>
        <dbReference type="ARBA" id="ARBA00022692"/>
    </source>
</evidence>
<dbReference type="AlphaFoldDB" id="A0A4V0CFP7"/>
<evidence type="ECO:0000256" key="6">
    <source>
        <dbReference type="ARBA" id="ARBA00023136"/>
    </source>
</evidence>
<feature type="transmembrane region" description="Helical" evidence="7">
    <location>
        <begin position="282"/>
        <end position="302"/>
    </location>
</feature>
<evidence type="ECO:0000313" key="9">
    <source>
        <dbReference type="EMBL" id="MXS24605.1"/>
    </source>
</evidence>
<name>A0A4V0CFP7_ENTGA</name>
<proteinExistence type="inferred from homology"/>
<dbReference type="GO" id="GO:0055085">
    <property type="term" value="P:transmembrane transport"/>
    <property type="evidence" value="ECO:0007669"/>
    <property type="project" value="InterPro"/>
</dbReference>
<dbReference type="PROSITE" id="PS50928">
    <property type="entry name" value="ABC_TM1"/>
    <property type="match status" value="1"/>
</dbReference>